<feature type="coiled-coil region" evidence="7">
    <location>
        <begin position="29"/>
        <end position="70"/>
    </location>
</feature>
<dbReference type="NCBIfam" id="TIGR03544">
    <property type="entry name" value="DivI1A_domain"/>
    <property type="match status" value="1"/>
</dbReference>
<organism evidence="8 9">
    <name type="scientific">Abiotrophia defectiva</name>
    <name type="common">Streptococcus defectivus</name>
    <dbReference type="NCBI Taxonomy" id="46125"/>
    <lineage>
        <taxon>Bacteria</taxon>
        <taxon>Bacillati</taxon>
        <taxon>Bacillota</taxon>
        <taxon>Bacilli</taxon>
        <taxon>Lactobacillales</taxon>
        <taxon>Aerococcaceae</taxon>
        <taxon>Abiotrophia</taxon>
    </lineage>
</organism>
<dbReference type="Proteomes" id="UP000757900">
    <property type="component" value="Unassembled WGS sequence"/>
</dbReference>
<evidence type="ECO:0000256" key="2">
    <source>
        <dbReference type="ARBA" id="ARBA00009008"/>
    </source>
</evidence>
<evidence type="ECO:0000256" key="7">
    <source>
        <dbReference type="SAM" id="Coils"/>
    </source>
</evidence>
<gene>
    <name evidence="8" type="ORF">HXK00_07825</name>
</gene>
<reference evidence="8" key="1">
    <citation type="submission" date="2020-04" db="EMBL/GenBank/DDBJ databases">
        <title>Deep metagenomics examines the oral microbiome during advanced dental caries in children, revealing novel taxa and co-occurrences with host molecules.</title>
        <authorList>
            <person name="Baker J.L."/>
            <person name="Morton J.T."/>
            <person name="Dinis M."/>
            <person name="Alvarez R."/>
            <person name="Tran N.C."/>
            <person name="Knight R."/>
            <person name="Edlund A."/>
        </authorList>
    </citation>
    <scope>NUCLEOTIDE SEQUENCE</scope>
    <source>
        <strain evidence="8">JCVI_23_bin.16</strain>
    </source>
</reference>
<dbReference type="RefSeq" id="WP_303824952.1">
    <property type="nucleotide sequence ID" value="NZ_CAMIKC010000063.1"/>
</dbReference>
<dbReference type="Pfam" id="PF05103">
    <property type="entry name" value="DivIVA"/>
    <property type="match status" value="1"/>
</dbReference>
<evidence type="ECO:0000256" key="4">
    <source>
        <dbReference type="ARBA" id="ARBA00022618"/>
    </source>
</evidence>
<dbReference type="InterPro" id="IPR007793">
    <property type="entry name" value="DivIVA_fam"/>
</dbReference>
<evidence type="ECO:0000256" key="3">
    <source>
        <dbReference type="ARBA" id="ARBA00022490"/>
    </source>
</evidence>
<dbReference type="Gene3D" id="6.10.250.660">
    <property type="match status" value="1"/>
</dbReference>
<proteinExistence type="inferred from homology"/>
<keyword evidence="5 7" id="KW-0175">Coiled coil</keyword>
<comment type="subcellular location">
    <subcellularLocation>
        <location evidence="1">Cytoplasm</location>
    </subcellularLocation>
</comment>
<dbReference type="PANTHER" id="PTHR35794">
    <property type="entry name" value="CELL DIVISION PROTEIN DIVIVA"/>
    <property type="match status" value="1"/>
</dbReference>
<keyword evidence="4" id="KW-0132">Cell division</keyword>
<protein>
    <submittedName>
        <fullName evidence="8">DivIVA domain-containing protein</fullName>
    </submittedName>
</protein>
<comment type="caution">
    <text evidence="8">The sequence shown here is derived from an EMBL/GenBank/DDBJ whole genome shotgun (WGS) entry which is preliminary data.</text>
</comment>
<evidence type="ECO:0000256" key="6">
    <source>
        <dbReference type="ARBA" id="ARBA00023306"/>
    </source>
</evidence>
<dbReference type="InterPro" id="IPR019933">
    <property type="entry name" value="DivIVA_domain"/>
</dbReference>
<dbReference type="EMBL" id="JABZFV010000267">
    <property type="protein sequence ID" value="MBF0935529.1"/>
    <property type="molecule type" value="Genomic_DNA"/>
</dbReference>
<evidence type="ECO:0000313" key="9">
    <source>
        <dbReference type="Proteomes" id="UP000757900"/>
    </source>
</evidence>
<accession>A0A929MQP9</accession>
<dbReference type="AlphaFoldDB" id="A0A929MQP9"/>
<keyword evidence="6" id="KW-0131">Cell cycle</keyword>
<comment type="similarity">
    <text evidence="2">Belongs to the DivIVA family.</text>
</comment>
<dbReference type="GO" id="GO:0051301">
    <property type="term" value="P:cell division"/>
    <property type="evidence" value="ECO:0007669"/>
    <property type="project" value="UniProtKB-KW"/>
</dbReference>
<keyword evidence="3" id="KW-0963">Cytoplasm</keyword>
<evidence type="ECO:0000256" key="1">
    <source>
        <dbReference type="ARBA" id="ARBA00004496"/>
    </source>
</evidence>
<evidence type="ECO:0000256" key="5">
    <source>
        <dbReference type="ARBA" id="ARBA00023054"/>
    </source>
</evidence>
<name>A0A929MQP9_ABIDE</name>
<dbReference type="GO" id="GO:0005737">
    <property type="term" value="C:cytoplasm"/>
    <property type="evidence" value="ECO:0007669"/>
    <property type="project" value="UniProtKB-SubCell"/>
</dbReference>
<dbReference type="PANTHER" id="PTHR35794:SF2">
    <property type="entry name" value="CELL DIVISION PROTEIN DIVIVA"/>
    <property type="match status" value="1"/>
</dbReference>
<sequence length="228" mass="26107">MPITPNDILTKDFDREFRGYAREEVNEFLDEVVVDYERALDQVTALKRQLAEADEKIKNFEKLQESLNSSILIANEAAERLKQNARKEAELIIYEAERESDRIIANAHDTVNHLANEVELLRHNGRNLQFEMQRMLTQQLDLIKSQTFEQEIAFATPATEDSQAEERSSERVAALEQEVETQVTSDVEEFVHETQGDVEAKAAPDKDDQASVESILGQTIKIELPEMM</sequence>
<evidence type="ECO:0000313" key="8">
    <source>
        <dbReference type="EMBL" id="MBF0935529.1"/>
    </source>
</evidence>